<feature type="compositionally biased region" description="Basic and acidic residues" evidence="1">
    <location>
        <begin position="299"/>
        <end position="308"/>
    </location>
</feature>
<evidence type="ECO:0000313" key="3">
    <source>
        <dbReference type="EMBL" id="KAK7391954.1"/>
    </source>
</evidence>
<dbReference type="EMBL" id="JAYMYS010000005">
    <property type="protein sequence ID" value="KAK7391954.1"/>
    <property type="molecule type" value="Genomic_DNA"/>
</dbReference>
<proteinExistence type="predicted"/>
<feature type="compositionally biased region" description="Polar residues" evidence="1">
    <location>
        <begin position="513"/>
        <end position="532"/>
    </location>
</feature>
<reference evidence="3 4" key="1">
    <citation type="submission" date="2024-01" db="EMBL/GenBank/DDBJ databases">
        <title>The genomes of 5 underutilized Papilionoideae crops provide insights into root nodulation and disease resistanc.</title>
        <authorList>
            <person name="Jiang F."/>
        </authorList>
    </citation>
    <scope>NUCLEOTIDE SEQUENCE [LARGE SCALE GENOMIC DNA]</scope>
    <source>
        <strain evidence="3">DUOXIRENSHENG_FW03</strain>
        <tissue evidence="3">Leaves</tissue>
    </source>
</reference>
<dbReference type="InterPro" id="IPR036869">
    <property type="entry name" value="J_dom_sf"/>
</dbReference>
<gene>
    <name evidence="3" type="ORF">VNO78_20378</name>
</gene>
<dbReference type="PANTHER" id="PTHR44137:SF57">
    <property type="entry name" value="CHAPERONE DNAJ-DOMAIN PROTEIN"/>
    <property type="match status" value="1"/>
</dbReference>
<dbReference type="AlphaFoldDB" id="A0AAN9S992"/>
<dbReference type="InterPro" id="IPR001623">
    <property type="entry name" value="DnaJ_domain"/>
</dbReference>
<organism evidence="3 4">
    <name type="scientific">Psophocarpus tetragonolobus</name>
    <name type="common">Winged bean</name>
    <name type="synonym">Dolichos tetragonolobus</name>
    <dbReference type="NCBI Taxonomy" id="3891"/>
    <lineage>
        <taxon>Eukaryota</taxon>
        <taxon>Viridiplantae</taxon>
        <taxon>Streptophyta</taxon>
        <taxon>Embryophyta</taxon>
        <taxon>Tracheophyta</taxon>
        <taxon>Spermatophyta</taxon>
        <taxon>Magnoliopsida</taxon>
        <taxon>eudicotyledons</taxon>
        <taxon>Gunneridae</taxon>
        <taxon>Pentapetalae</taxon>
        <taxon>rosids</taxon>
        <taxon>fabids</taxon>
        <taxon>Fabales</taxon>
        <taxon>Fabaceae</taxon>
        <taxon>Papilionoideae</taxon>
        <taxon>50 kb inversion clade</taxon>
        <taxon>NPAAA clade</taxon>
        <taxon>indigoferoid/millettioid clade</taxon>
        <taxon>Phaseoleae</taxon>
        <taxon>Psophocarpus</taxon>
    </lineage>
</organism>
<feature type="domain" description="J" evidence="2">
    <location>
        <begin position="67"/>
        <end position="131"/>
    </location>
</feature>
<dbReference type="CDD" id="cd06257">
    <property type="entry name" value="DnaJ"/>
    <property type="match status" value="1"/>
</dbReference>
<dbReference type="Proteomes" id="UP001386955">
    <property type="component" value="Unassembled WGS sequence"/>
</dbReference>
<name>A0AAN9S992_PSOTE</name>
<dbReference type="PRINTS" id="PR00625">
    <property type="entry name" value="JDOMAIN"/>
</dbReference>
<sequence>MECNKDEALRARQIAEARMQKGEFVDALKFANKAKKLYPLVESITQILTICEVHNAAQKKLSTSHMDWYAILQIERLADEATVKKQYRKLALLLHPDKNKFAGAEAAFKLIGQANGVLSDQEKRSSYDKLGASVRGATATTSHHCSNGNVFTPKHDANAMKKNSNSHHNSNVNVFAAKYDANATNQKNSYPNSTGFNNQAGQMTFWTSCPQCNTKYQYSMLPFNPTVFCQQCLKSFEARVISSGYQGVSPSMQNEAQMHGPPKSASESTGGKSLGREYAGTFVQPNPMPMKRCAAGVSAHHEGEKNKDGCVPASKGMKSQTSKKVGSKKGRRSAPDSSESFEASSGDDPSRPNSNANGNGNVFASKHNANGQNYQKNTSVSHQYPTGDVLTAKHDAKATEYRKSSDLNMTGFNHQAGQKTFWTSCQHCNAKFQFCIPFVNATLRCTKCSKTFKARAIPPVNIQKEASVHGPSKSASESIGGKPLSGEHAGTFARSNPVSMKKCVSGVGASRGPQASQNVGSKRVRQSAQDSGKSFRARKC</sequence>
<feature type="region of interest" description="Disordered" evidence="1">
    <location>
        <begin position="251"/>
        <end position="385"/>
    </location>
</feature>
<evidence type="ECO:0000256" key="1">
    <source>
        <dbReference type="SAM" id="MobiDB-lite"/>
    </source>
</evidence>
<comment type="caution">
    <text evidence="3">The sequence shown here is derived from an EMBL/GenBank/DDBJ whole genome shotgun (WGS) entry which is preliminary data.</text>
</comment>
<evidence type="ECO:0000259" key="2">
    <source>
        <dbReference type="PROSITE" id="PS50076"/>
    </source>
</evidence>
<dbReference type="Pfam" id="PF00226">
    <property type="entry name" value="DnaJ"/>
    <property type="match status" value="1"/>
</dbReference>
<dbReference type="SMART" id="SM00271">
    <property type="entry name" value="DnaJ"/>
    <property type="match status" value="1"/>
</dbReference>
<feature type="region of interest" description="Disordered" evidence="1">
    <location>
        <begin position="464"/>
        <end position="540"/>
    </location>
</feature>
<dbReference type="Gene3D" id="1.10.287.110">
    <property type="entry name" value="DnaJ domain"/>
    <property type="match status" value="1"/>
</dbReference>
<feature type="compositionally biased region" description="Polar residues" evidence="1">
    <location>
        <begin position="351"/>
        <end position="384"/>
    </location>
</feature>
<dbReference type="PROSITE" id="PS50076">
    <property type="entry name" value="DNAJ_2"/>
    <property type="match status" value="1"/>
</dbReference>
<dbReference type="PANTHER" id="PTHR44137">
    <property type="entry name" value="BNAC03G44070D PROTEIN"/>
    <property type="match status" value="1"/>
</dbReference>
<accession>A0AAN9S992</accession>
<dbReference type="SUPFAM" id="SSF46565">
    <property type="entry name" value="Chaperone J-domain"/>
    <property type="match status" value="1"/>
</dbReference>
<keyword evidence="4" id="KW-1185">Reference proteome</keyword>
<protein>
    <recommendedName>
        <fullName evidence="2">J domain-containing protein</fullName>
    </recommendedName>
</protein>
<evidence type="ECO:0000313" key="4">
    <source>
        <dbReference type="Proteomes" id="UP001386955"/>
    </source>
</evidence>